<evidence type="ECO:0000313" key="3">
    <source>
        <dbReference type="Proteomes" id="UP000831684"/>
    </source>
</evidence>
<feature type="transmembrane region" description="Helical" evidence="1">
    <location>
        <begin position="189"/>
        <end position="211"/>
    </location>
</feature>
<dbReference type="Pfam" id="PF06532">
    <property type="entry name" value="NrsF"/>
    <property type="match status" value="1"/>
</dbReference>
<dbReference type="KEGG" id="apol:K9D25_24300"/>
<feature type="transmembrane region" description="Helical" evidence="1">
    <location>
        <begin position="93"/>
        <end position="116"/>
    </location>
</feature>
<accession>A0A9E6ZY41</accession>
<keyword evidence="1" id="KW-1133">Transmembrane helix</keyword>
<organism evidence="2 3">
    <name type="scientific">Ancylobacter polymorphus</name>
    <dbReference type="NCBI Taxonomy" id="223390"/>
    <lineage>
        <taxon>Bacteria</taxon>
        <taxon>Pseudomonadati</taxon>
        <taxon>Pseudomonadota</taxon>
        <taxon>Alphaproteobacteria</taxon>
        <taxon>Hyphomicrobiales</taxon>
        <taxon>Xanthobacteraceae</taxon>
        <taxon>Ancylobacter</taxon>
    </lineage>
</organism>
<dbReference type="Proteomes" id="UP000831684">
    <property type="component" value="Plasmid pC"/>
</dbReference>
<feature type="transmembrane region" description="Helical" evidence="1">
    <location>
        <begin position="136"/>
        <end position="157"/>
    </location>
</feature>
<feature type="transmembrane region" description="Helical" evidence="1">
    <location>
        <begin position="164"/>
        <end position="183"/>
    </location>
</feature>
<name>A0A9E6ZY41_9HYPH</name>
<protein>
    <submittedName>
        <fullName evidence="2">DUF1109 domain-containing protein</fullName>
    </submittedName>
</protein>
<reference evidence="2" key="1">
    <citation type="submission" date="2021-09" db="EMBL/GenBank/DDBJ databases">
        <title>Network and meta-omics reveal the key degrader and cooperation patterns in an efficient 1,4-dioxane-degrading microbial community.</title>
        <authorList>
            <person name="Dai C."/>
        </authorList>
    </citation>
    <scope>NUCLEOTIDE SEQUENCE</scope>
    <source>
        <strain evidence="2">ZM13</strain>
        <plasmid evidence="2">pC</plasmid>
    </source>
</reference>
<evidence type="ECO:0000256" key="1">
    <source>
        <dbReference type="SAM" id="Phobius"/>
    </source>
</evidence>
<gene>
    <name evidence="2" type="ORF">K9D25_24300</name>
</gene>
<dbReference type="RefSeq" id="WP_244451385.1">
    <property type="nucleotide sequence ID" value="NZ_CP083242.1"/>
</dbReference>
<sequence>MTWHRLRTERLIERLVADLRPWQIERRIRTHRLWMAAVLAIVLPPLALAQPFRADLASRLADAMFVASIATSAMIFVTGLVTVLILGTPGRSWLWLLVPLVACGLWLVSESASIAVDLSREGWRAWAFETSPQCPLIIGAVGVPVFFALVGVSRVGLIVWRGPIIAIAALSAFSLPATMLNLFHSLDTGAMVLLWHFGSITVFSITAAFLLSRRIPRGLCDWLGL</sequence>
<keyword evidence="1" id="KW-0472">Membrane</keyword>
<dbReference type="AlphaFoldDB" id="A0A9E6ZY41"/>
<geneLocation type="plasmid" evidence="2 3">
    <name>pC</name>
</geneLocation>
<keyword evidence="1" id="KW-0812">Transmembrane</keyword>
<feature type="transmembrane region" description="Helical" evidence="1">
    <location>
        <begin position="64"/>
        <end position="86"/>
    </location>
</feature>
<dbReference type="EMBL" id="CP083242">
    <property type="protein sequence ID" value="UOK73784.1"/>
    <property type="molecule type" value="Genomic_DNA"/>
</dbReference>
<evidence type="ECO:0000313" key="2">
    <source>
        <dbReference type="EMBL" id="UOK73784.1"/>
    </source>
</evidence>
<proteinExistence type="predicted"/>
<keyword evidence="2" id="KW-0614">Plasmid</keyword>
<feature type="transmembrane region" description="Helical" evidence="1">
    <location>
        <begin position="33"/>
        <end position="52"/>
    </location>
</feature>
<dbReference type="InterPro" id="IPR009495">
    <property type="entry name" value="NrsF"/>
</dbReference>